<dbReference type="GO" id="GO:0043175">
    <property type="term" value="F:RNA polymerase core enzyme binding"/>
    <property type="evidence" value="ECO:0007669"/>
    <property type="project" value="UniProtKB-UniRule"/>
</dbReference>
<evidence type="ECO:0000256" key="6">
    <source>
        <dbReference type="ARBA" id="ARBA00022833"/>
    </source>
</evidence>
<proteinExistence type="inferred from homology"/>
<dbReference type="Pfam" id="PF04181">
    <property type="entry name" value="RPAP2_Rtr1"/>
    <property type="match status" value="1"/>
</dbReference>
<evidence type="ECO:0000313" key="15">
    <source>
        <dbReference type="EMBL" id="KAA3673927.1"/>
    </source>
</evidence>
<evidence type="ECO:0000256" key="11">
    <source>
        <dbReference type="PROSITE-ProRule" id="PRU00812"/>
    </source>
</evidence>
<evidence type="ECO:0000313" key="16">
    <source>
        <dbReference type="Proteomes" id="UP000324629"/>
    </source>
</evidence>
<keyword evidence="7 12" id="KW-0904">Protein phosphatase</keyword>
<comment type="similarity">
    <text evidence="2 11 12">Belongs to the RPAP2 family.</text>
</comment>
<keyword evidence="6 12" id="KW-0862">Zinc</keyword>
<dbReference type="GO" id="GO:0005634">
    <property type="term" value="C:nucleus"/>
    <property type="evidence" value="ECO:0007669"/>
    <property type="project" value="UniProtKB-SubCell"/>
</dbReference>
<dbReference type="EMBL" id="QNGE01003533">
    <property type="protein sequence ID" value="KAA3673927.1"/>
    <property type="molecule type" value="Genomic_DNA"/>
</dbReference>
<dbReference type="GO" id="GO:0008270">
    <property type="term" value="F:zinc ion binding"/>
    <property type="evidence" value="ECO:0007669"/>
    <property type="project" value="UniProtKB-KW"/>
</dbReference>
<dbReference type="AlphaFoldDB" id="A0A5J4NED3"/>
<evidence type="ECO:0000256" key="9">
    <source>
        <dbReference type="ARBA" id="ARBA00047761"/>
    </source>
</evidence>
<gene>
    <name evidence="15" type="ORF">DEA37_0012420</name>
</gene>
<protein>
    <recommendedName>
        <fullName evidence="12">RNA polymerase II subunit B1 CTD phosphatase RPAP2 homolog</fullName>
        <ecNumber evidence="12">3.1.3.16</ecNumber>
    </recommendedName>
</protein>
<comment type="subcellular location">
    <subcellularLocation>
        <location evidence="1 12">Nucleus</location>
    </subcellularLocation>
</comment>
<keyword evidence="4 12" id="KW-0863">Zinc-finger</keyword>
<evidence type="ECO:0000256" key="4">
    <source>
        <dbReference type="ARBA" id="ARBA00022771"/>
    </source>
</evidence>
<feature type="domain" description="RTR1-type" evidence="14">
    <location>
        <begin position="74"/>
        <end position="157"/>
    </location>
</feature>
<sequence length="487" mass="54442">MDLSPHANTTLSVHDATAENETSYSEGILRPPPFQGSSEDKTVTRSRQALFLRQSLMIADRFSRRDVTYRMLCAAVPWLEREQFDNIAIERNANGNCGYVLCTNPWGNPPKQKYSISSRSRKVYDVTQRKPFCSDWCYSAARHIRKQISEEPGWCRSQPQQTPVATLTLLSKNSRVRPGQVVLDALKRWRLIEEDEKMPSESDSELDEADSYSIASDPSDSGRDLSDSFESDGDPEQTVRYSDSKLDATNPAPDETAWGVKVELPTHNLVVEHIAPPKCLPNCHSQSPDDHNPQGPEPKPIVNITQAVTNRLLQWISSRAFAILTGNNNHELVLGDDHTTIQASEKSEESDSQPPGVLPLVDSVSVDTIRRHLLMDELIGSIKSVLARLNIHSRSITSQLEEAIVYFHLTNRNVHTTRAERGLIALSLLWLMASSNPALKPLLDLSKLADLLKPPISELSTNDFLENIVQPIVNHFADIQKSDISSL</sequence>
<dbReference type="EC" id="3.1.3.16" evidence="12"/>
<comment type="function">
    <text evidence="12">Putative RNA polymerase II subunit B1 C-terminal domain (CTD) phosphatase involved in RNA polymerase II transcription regulation.</text>
</comment>
<evidence type="ECO:0000256" key="12">
    <source>
        <dbReference type="RuleBase" id="RU367080"/>
    </source>
</evidence>
<comment type="catalytic activity">
    <reaction evidence="10 12">
        <text>O-phospho-L-threonyl-[protein] + H2O = L-threonyl-[protein] + phosphate</text>
        <dbReference type="Rhea" id="RHEA:47004"/>
        <dbReference type="Rhea" id="RHEA-COMP:11060"/>
        <dbReference type="Rhea" id="RHEA-COMP:11605"/>
        <dbReference type="ChEBI" id="CHEBI:15377"/>
        <dbReference type="ChEBI" id="CHEBI:30013"/>
        <dbReference type="ChEBI" id="CHEBI:43474"/>
        <dbReference type="ChEBI" id="CHEBI:61977"/>
        <dbReference type="EC" id="3.1.3.16"/>
    </reaction>
</comment>
<dbReference type="InterPro" id="IPR007308">
    <property type="entry name" value="Rtr1/RPAP2_dom"/>
</dbReference>
<feature type="region of interest" description="Disordered" evidence="13">
    <location>
        <begin position="196"/>
        <end position="254"/>
    </location>
</feature>
<keyword evidence="5 12" id="KW-0378">Hydrolase</keyword>
<dbReference type="Gene3D" id="1.25.40.820">
    <property type="match status" value="1"/>
</dbReference>
<feature type="region of interest" description="Disordered" evidence="13">
    <location>
        <begin position="1"/>
        <end position="41"/>
    </location>
</feature>
<comment type="caution">
    <text evidence="15">The sequence shown here is derived from an EMBL/GenBank/DDBJ whole genome shotgun (WGS) entry which is preliminary data.</text>
</comment>
<evidence type="ECO:0000256" key="2">
    <source>
        <dbReference type="ARBA" id="ARBA00005676"/>
    </source>
</evidence>
<evidence type="ECO:0000256" key="10">
    <source>
        <dbReference type="ARBA" id="ARBA00048336"/>
    </source>
</evidence>
<dbReference type="GO" id="GO:0005737">
    <property type="term" value="C:cytoplasm"/>
    <property type="evidence" value="ECO:0007669"/>
    <property type="project" value="TreeGrafter"/>
</dbReference>
<name>A0A5J4NED3_9TREM</name>
<accession>A0A5J4NED3</accession>
<keyword evidence="16" id="KW-1185">Reference proteome</keyword>
<dbReference type="Proteomes" id="UP000324629">
    <property type="component" value="Unassembled WGS sequence"/>
</dbReference>
<evidence type="ECO:0000256" key="1">
    <source>
        <dbReference type="ARBA" id="ARBA00004123"/>
    </source>
</evidence>
<evidence type="ECO:0000256" key="13">
    <source>
        <dbReference type="SAM" id="MobiDB-lite"/>
    </source>
</evidence>
<evidence type="ECO:0000256" key="5">
    <source>
        <dbReference type="ARBA" id="ARBA00022801"/>
    </source>
</evidence>
<reference evidence="15 16" key="1">
    <citation type="journal article" date="2019" name="Gigascience">
        <title>Whole-genome sequence of the oriental lung fluke Paragonimus westermani.</title>
        <authorList>
            <person name="Oey H."/>
            <person name="Zakrzewski M."/>
            <person name="Narain K."/>
            <person name="Devi K.R."/>
            <person name="Agatsuma T."/>
            <person name="Nawaratna S."/>
            <person name="Gobert G.N."/>
            <person name="Jones M.K."/>
            <person name="Ragan M.A."/>
            <person name="McManus D.P."/>
            <person name="Krause L."/>
        </authorList>
    </citation>
    <scope>NUCLEOTIDE SEQUENCE [LARGE SCALE GENOMIC DNA]</scope>
    <source>
        <strain evidence="15 16">IND2009</strain>
    </source>
</reference>
<keyword evidence="8 12" id="KW-0539">Nucleus</keyword>
<evidence type="ECO:0000256" key="7">
    <source>
        <dbReference type="ARBA" id="ARBA00022912"/>
    </source>
</evidence>
<comment type="catalytic activity">
    <reaction evidence="9 12">
        <text>O-phospho-L-seryl-[protein] + H2O = L-seryl-[protein] + phosphate</text>
        <dbReference type="Rhea" id="RHEA:20629"/>
        <dbReference type="Rhea" id="RHEA-COMP:9863"/>
        <dbReference type="Rhea" id="RHEA-COMP:11604"/>
        <dbReference type="ChEBI" id="CHEBI:15377"/>
        <dbReference type="ChEBI" id="CHEBI:29999"/>
        <dbReference type="ChEBI" id="CHEBI:43474"/>
        <dbReference type="ChEBI" id="CHEBI:83421"/>
        <dbReference type="EC" id="3.1.3.16"/>
    </reaction>
</comment>
<dbReference type="PROSITE" id="PS51479">
    <property type="entry name" value="ZF_RTR1"/>
    <property type="match status" value="1"/>
</dbReference>
<evidence type="ECO:0000256" key="8">
    <source>
        <dbReference type="ARBA" id="ARBA00023242"/>
    </source>
</evidence>
<evidence type="ECO:0000256" key="3">
    <source>
        <dbReference type="ARBA" id="ARBA00022723"/>
    </source>
</evidence>
<dbReference type="PANTHER" id="PTHR14732:SF0">
    <property type="entry name" value="RNA POLYMERASE II SUBUNIT B1 CTD PHOSPHATASE RPAP2-RELATED"/>
    <property type="match status" value="1"/>
</dbReference>
<feature type="compositionally biased region" description="Polar residues" evidence="13">
    <location>
        <begin position="1"/>
        <end position="12"/>
    </location>
</feature>
<organism evidence="15 16">
    <name type="scientific">Paragonimus westermani</name>
    <dbReference type="NCBI Taxonomy" id="34504"/>
    <lineage>
        <taxon>Eukaryota</taxon>
        <taxon>Metazoa</taxon>
        <taxon>Spiralia</taxon>
        <taxon>Lophotrochozoa</taxon>
        <taxon>Platyhelminthes</taxon>
        <taxon>Trematoda</taxon>
        <taxon>Digenea</taxon>
        <taxon>Plagiorchiida</taxon>
        <taxon>Troglotremata</taxon>
        <taxon>Troglotrematidae</taxon>
        <taxon>Paragonimus</taxon>
    </lineage>
</organism>
<dbReference type="PANTHER" id="PTHR14732">
    <property type="entry name" value="RNA POLYMERASE II SUBUNIT B1 CTD PHOSPHATASE RPAP2-RELATED"/>
    <property type="match status" value="1"/>
</dbReference>
<dbReference type="GO" id="GO:0008420">
    <property type="term" value="F:RNA polymerase II CTD heptapeptide repeat phosphatase activity"/>
    <property type="evidence" value="ECO:0007669"/>
    <property type="project" value="UniProtKB-UniRule"/>
</dbReference>
<keyword evidence="3 12" id="KW-0479">Metal-binding</keyword>
<dbReference type="InterPro" id="IPR039693">
    <property type="entry name" value="Rtr1/RPAP2"/>
</dbReference>
<evidence type="ECO:0000259" key="14">
    <source>
        <dbReference type="PROSITE" id="PS51479"/>
    </source>
</evidence>
<dbReference type="InterPro" id="IPR038534">
    <property type="entry name" value="Rtr1/RPAP2_sf"/>
</dbReference>